<dbReference type="InParanoid" id="A0A7J8JV66"/>
<protein>
    <submittedName>
        <fullName evidence="1">Uncharacterized protein</fullName>
    </submittedName>
</protein>
<reference evidence="1 2" key="1">
    <citation type="journal article" date="2020" name="Nature">
        <title>Six reference-quality genomes reveal evolution of bat adaptations.</title>
        <authorList>
            <person name="Jebb D."/>
            <person name="Huang Z."/>
            <person name="Pippel M."/>
            <person name="Hughes G.M."/>
            <person name="Lavrichenko K."/>
            <person name="Devanna P."/>
            <person name="Winkler S."/>
            <person name="Jermiin L.S."/>
            <person name="Skirmuntt E.C."/>
            <person name="Katzourakis A."/>
            <person name="Burkitt-Gray L."/>
            <person name="Ray D.A."/>
            <person name="Sullivan K.A.M."/>
            <person name="Roscito J.G."/>
            <person name="Kirilenko B.M."/>
            <person name="Davalos L.M."/>
            <person name="Corthals A.P."/>
            <person name="Power M.L."/>
            <person name="Jones G."/>
            <person name="Ransome R.D."/>
            <person name="Dechmann D.K.N."/>
            <person name="Locatelli A.G."/>
            <person name="Puechmaille S.J."/>
            <person name="Fedrigo O."/>
            <person name="Jarvis E.D."/>
            <person name="Hiller M."/>
            <person name="Vernes S.C."/>
            <person name="Myers E.W."/>
            <person name="Teeling E.C."/>
        </authorList>
    </citation>
    <scope>NUCLEOTIDE SEQUENCE [LARGE SCALE GENOMIC DNA]</scope>
    <source>
        <strain evidence="1">MMolMol1</strain>
        <tissue evidence="1">Muscle</tissue>
    </source>
</reference>
<keyword evidence="2" id="KW-1185">Reference proteome</keyword>
<evidence type="ECO:0000313" key="1">
    <source>
        <dbReference type="EMBL" id="KAF6500746.1"/>
    </source>
</evidence>
<dbReference type="AlphaFoldDB" id="A0A7J8JV66"/>
<dbReference type="EMBL" id="JACASF010000001">
    <property type="protein sequence ID" value="KAF6500746.1"/>
    <property type="molecule type" value="Genomic_DNA"/>
</dbReference>
<proteinExistence type="predicted"/>
<dbReference type="Proteomes" id="UP000550707">
    <property type="component" value="Unassembled WGS sequence"/>
</dbReference>
<gene>
    <name evidence="1" type="ORF">HJG59_007802</name>
</gene>
<accession>A0A7J8JV66</accession>
<name>A0A7J8JV66_MOLMO</name>
<evidence type="ECO:0000313" key="2">
    <source>
        <dbReference type="Proteomes" id="UP000550707"/>
    </source>
</evidence>
<organism evidence="1 2">
    <name type="scientific">Molossus molossus</name>
    <name type="common">Pallas' mastiff bat</name>
    <name type="synonym">Vespertilio molossus</name>
    <dbReference type="NCBI Taxonomy" id="27622"/>
    <lineage>
        <taxon>Eukaryota</taxon>
        <taxon>Metazoa</taxon>
        <taxon>Chordata</taxon>
        <taxon>Craniata</taxon>
        <taxon>Vertebrata</taxon>
        <taxon>Euteleostomi</taxon>
        <taxon>Mammalia</taxon>
        <taxon>Eutheria</taxon>
        <taxon>Laurasiatheria</taxon>
        <taxon>Chiroptera</taxon>
        <taxon>Yangochiroptera</taxon>
        <taxon>Molossidae</taxon>
        <taxon>Molossus</taxon>
    </lineage>
</organism>
<comment type="caution">
    <text evidence="1">The sequence shown here is derived from an EMBL/GenBank/DDBJ whole genome shotgun (WGS) entry which is preliminary data.</text>
</comment>
<sequence>MGGKLARKPTNSRLEISVPYPLVRVQKVTLQPQREGWHASILRMHTVCVCGAMALKHKRDCVLHYFLPDFVRSSVLLWARYGAKRRLGLVSSHHELRMLDGVTNISAGTDGQLLFPMDILRDNEVYTVYVAVFHCTPHSVDEQTQ</sequence>